<dbReference type="Gene3D" id="3.20.20.150">
    <property type="entry name" value="Divalent-metal-dependent TIM barrel enzymes"/>
    <property type="match status" value="1"/>
</dbReference>
<dbReference type="GO" id="GO:0016853">
    <property type="term" value="F:isomerase activity"/>
    <property type="evidence" value="ECO:0007669"/>
    <property type="project" value="UniProtKB-KW"/>
</dbReference>
<dbReference type="PANTHER" id="PTHR12110">
    <property type="entry name" value="HYDROXYPYRUVATE ISOMERASE"/>
    <property type="match status" value="1"/>
</dbReference>
<dbReference type="AlphaFoldDB" id="A0AAU7PQ16"/>
<dbReference type="SUPFAM" id="SSF51658">
    <property type="entry name" value="Xylose isomerase-like"/>
    <property type="match status" value="1"/>
</dbReference>
<accession>A0AAU7PQ16</accession>
<reference evidence="2" key="1">
    <citation type="submission" date="2024-06" db="EMBL/GenBank/DDBJ databases">
        <title>Lacrimispora cavernae sp. nov., a novel anaerobe isolated from bat guano pile inside a cave.</title>
        <authorList>
            <person name="Miller S.L."/>
            <person name="Lu N."/>
            <person name="King J."/>
            <person name="Sankaranarayanan K."/>
            <person name="Lawson P.A."/>
        </authorList>
    </citation>
    <scope>NUCLEOTIDE SEQUENCE</scope>
    <source>
        <strain evidence="2">BS-2</strain>
    </source>
</reference>
<dbReference type="InterPro" id="IPR050312">
    <property type="entry name" value="IolE/XylAMocC-like"/>
</dbReference>
<name>A0AAU7PQ16_9FIRM</name>
<evidence type="ECO:0000313" key="2">
    <source>
        <dbReference type="EMBL" id="XBS54358.1"/>
    </source>
</evidence>
<protein>
    <submittedName>
        <fullName evidence="2">Sugar phosphate isomerase/epimerase</fullName>
    </submittedName>
</protein>
<organism evidence="2">
    <name type="scientific">Lacrimispora sp. BS-2</name>
    <dbReference type="NCBI Taxonomy" id="3151850"/>
    <lineage>
        <taxon>Bacteria</taxon>
        <taxon>Bacillati</taxon>
        <taxon>Bacillota</taxon>
        <taxon>Clostridia</taxon>
        <taxon>Lachnospirales</taxon>
        <taxon>Lachnospiraceae</taxon>
        <taxon>Lacrimispora</taxon>
    </lineage>
</organism>
<gene>
    <name evidence="2" type="ORF">ABFV83_00810</name>
</gene>
<dbReference type="PANTHER" id="PTHR12110:SF41">
    <property type="entry name" value="INOSOSE DEHYDRATASE"/>
    <property type="match status" value="1"/>
</dbReference>
<dbReference type="Pfam" id="PF01261">
    <property type="entry name" value="AP_endonuc_2"/>
    <property type="match status" value="1"/>
</dbReference>
<dbReference type="InterPro" id="IPR036237">
    <property type="entry name" value="Xyl_isomerase-like_sf"/>
</dbReference>
<dbReference type="RefSeq" id="WP_349946968.1">
    <property type="nucleotide sequence ID" value="NZ_CP157940.1"/>
</dbReference>
<dbReference type="InterPro" id="IPR013022">
    <property type="entry name" value="Xyl_isomerase-like_TIM-brl"/>
</dbReference>
<feature type="domain" description="Xylose isomerase-like TIM barrel" evidence="1">
    <location>
        <begin position="31"/>
        <end position="294"/>
    </location>
</feature>
<dbReference type="EMBL" id="CP157940">
    <property type="protein sequence ID" value="XBS54358.1"/>
    <property type="molecule type" value="Genomic_DNA"/>
</dbReference>
<evidence type="ECO:0000259" key="1">
    <source>
        <dbReference type="Pfam" id="PF01261"/>
    </source>
</evidence>
<keyword evidence="2" id="KW-0413">Isomerase</keyword>
<proteinExistence type="predicted"/>
<sequence length="299" mass="34025">MSKITIATAPCSWGVWYADGTPSKTPYPVFLDQAALAGYQSLELGPDGYLPVDEGRLWEELSARKLNVCAGTVCYQFDKEPSFASFRGRVEALCRRLKAFDGKYLVAMDESDVGLYSEKKQEMPPEIWNEFLEKINQMGKFTKEEYGIEVVYHPHIKSMIETEEEIIRLMDYTGLNLCFDIGHHAYVNGDGSCKETSAISFIRRYPQRIAYLHFKNVDHDVLARVKREHLDSDTAFDIDVMGDLKDGIVDYEELKKVLDEIGFEGIGVIEQDMPKATTSQAFAAAKRNLEYLRSIHMID</sequence>